<dbReference type="Pfam" id="PF00515">
    <property type="entry name" value="TPR_1"/>
    <property type="match status" value="1"/>
</dbReference>
<dbReference type="SMART" id="SM00287">
    <property type="entry name" value="SH3b"/>
    <property type="match status" value="1"/>
</dbReference>
<dbReference type="KEGG" id="alti:ALE3EI_1036"/>
<feature type="transmembrane region" description="Helical" evidence="2">
    <location>
        <begin position="158"/>
        <end position="178"/>
    </location>
</feature>
<dbReference type="Gene3D" id="2.30.30.40">
    <property type="entry name" value="SH3 Domains"/>
    <property type="match status" value="1"/>
</dbReference>
<dbReference type="PROSITE" id="PS50005">
    <property type="entry name" value="TPR"/>
    <property type="match status" value="1"/>
</dbReference>
<dbReference type="Gene3D" id="1.25.40.10">
    <property type="entry name" value="Tetratricopeptide repeat domain"/>
    <property type="match status" value="1"/>
</dbReference>
<keyword evidence="2" id="KW-0812">Transmembrane</keyword>
<dbReference type="InterPro" id="IPR003646">
    <property type="entry name" value="SH3-like_bac-type"/>
</dbReference>
<dbReference type="InterPro" id="IPR019734">
    <property type="entry name" value="TPR_rpt"/>
</dbReference>
<dbReference type="SUPFAM" id="SSF161084">
    <property type="entry name" value="MAPEG domain-like"/>
    <property type="match status" value="1"/>
</dbReference>
<keyword evidence="3" id="KW-0732">Signal</keyword>
<dbReference type="InterPro" id="IPR023352">
    <property type="entry name" value="MAPEG-like_dom_sf"/>
</dbReference>
<dbReference type="Pfam" id="PF08239">
    <property type="entry name" value="SH3_3"/>
    <property type="match status" value="1"/>
</dbReference>
<sequence length="249" mass="27693">MKQLIIILAFLVSVLGMAQTETLFEQGVARYKTANYQEAVTAWMKVLDEGEHSAALYFNLGNAHYKLNNIGPSIYYYEKALQLDPGDTDIKNNLLFAQNARVDAIEAMPQTIFKRWNSRISGVLSVDGWAVAAVVFSLAFVVLFLLYYFSASERRKRLLFATSISCVLLLFVTLAIAFNTHSEALKDKPAIVFAESSDVKSGPTLGSEVSFTIHEGTKVQVLTIEESWARIQLANGKDGWVPLSDIKQL</sequence>
<evidence type="ECO:0000256" key="3">
    <source>
        <dbReference type="SAM" id="SignalP"/>
    </source>
</evidence>
<dbReference type="SMART" id="SM00028">
    <property type="entry name" value="TPR"/>
    <property type="match status" value="2"/>
</dbReference>
<evidence type="ECO:0000256" key="1">
    <source>
        <dbReference type="PROSITE-ProRule" id="PRU00339"/>
    </source>
</evidence>
<reference evidence="5 6" key="1">
    <citation type="submission" date="2020-04" db="EMBL/GenBank/DDBJ databases">
        <title>Genome sequence of Altibacter aquimarinus strain ALE3EI.</title>
        <authorList>
            <person name="Oh H.-M."/>
            <person name="Jang D."/>
        </authorList>
    </citation>
    <scope>NUCLEOTIDE SEQUENCE [LARGE SCALE GENOMIC DNA]</scope>
    <source>
        <strain evidence="5 6">ALE3EI</strain>
    </source>
</reference>
<evidence type="ECO:0000313" key="5">
    <source>
        <dbReference type="EMBL" id="QNJ97609.1"/>
    </source>
</evidence>
<dbReference type="PROSITE" id="PS51781">
    <property type="entry name" value="SH3B"/>
    <property type="match status" value="1"/>
</dbReference>
<keyword evidence="2" id="KW-0472">Membrane</keyword>
<feature type="repeat" description="TPR" evidence="1">
    <location>
        <begin position="54"/>
        <end position="87"/>
    </location>
</feature>
<feature type="signal peptide" evidence="3">
    <location>
        <begin position="1"/>
        <end position="18"/>
    </location>
</feature>
<organism evidence="5 6">
    <name type="scientific">Constantimarinum furrinae</name>
    <dbReference type="NCBI Taxonomy" id="2562285"/>
    <lineage>
        <taxon>Bacteria</taxon>
        <taxon>Pseudomonadati</taxon>
        <taxon>Bacteroidota</taxon>
        <taxon>Flavobacteriia</taxon>
        <taxon>Flavobacteriales</taxon>
        <taxon>Flavobacteriaceae</taxon>
        <taxon>Altibacter/Constantimarinum group</taxon>
        <taxon>Constantimarinum</taxon>
    </lineage>
</organism>
<proteinExistence type="predicted"/>
<feature type="transmembrane region" description="Helical" evidence="2">
    <location>
        <begin position="128"/>
        <end position="149"/>
    </location>
</feature>
<dbReference type="InterPro" id="IPR011990">
    <property type="entry name" value="TPR-like_helical_dom_sf"/>
</dbReference>
<evidence type="ECO:0000259" key="4">
    <source>
        <dbReference type="PROSITE" id="PS51781"/>
    </source>
</evidence>
<evidence type="ECO:0000313" key="6">
    <source>
        <dbReference type="Proteomes" id="UP000515514"/>
    </source>
</evidence>
<dbReference type="Proteomes" id="UP000515514">
    <property type="component" value="Chromosome"/>
</dbReference>
<dbReference type="PROSITE" id="PS50293">
    <property type="entry name" value="TPR_REGION"/>
    <property type="match status" value="1"/>
</dbReference>
<dbReference type="AlphaFoldDB" id="A0A7G8PTE3"/>
<dbReference type="SUPFAM" id="SSF48452">
    <property type="entry name" value="TPR-like"/>
    <property type="match status" value="1"/>
</dbReference>
<keyword evidence="2" id="KW-1133">Transmembrane helix</keyword>
<evidence type="ECO:0000256" key="2">
    <source>
        <dbReference type="SAM" id="Phobius"/>
    </source>
</evidence>
<feature type="domain" description="SH3b" evidence="4">
    <location>
        <begin position="187"/>
        <end position="249"/>
    </location>
</feature>
<accession>A0A7G8PTE3</accession>
<keyword evidence="1" id="KW-0802">TPR repeat</keyword>
<keyword evidence="6" id="KW-1185">Reference proteome</keyword>
<feature type="chain" id="PRO_5028960461" evidence="3">
    <location>
        <begin position="19"/>
        <end position="249"/>
    </location>
</feature>
<gene>
    <name evidence="5" type="ORF">ALE3EI_1036</name>
</gene>
<dbReference type="RefSeq" id="WP_186991613.1">
    <property type="nucleotide sequence ID" value="NZ_CP052909.1"/>
</dbReference>
<name>A0A7G8PTE3_9FLAO</name>
<protein>
    <submittedName>
        <fullName evidence="5">SH3 domain-containing protein</fullName>
    </submittedName>
</protein>
<dbReference type="EMBL" id="CP052909">
    <property type="protein sequence ID" value="QNJ97609.1"/>
    <property type="molecule type" value="Genomic_DNA"/>
</dbReference>